<keyword evidence="5" id="KW-0276">Fatty acid metabolism</keyword>
<dbReference type="PANTHER" id="PTHR43091">
    <property type="entry name" value="3-OXOACYL-[ACYL-CARRIER-PROTEIN] SYNTHASE"/>
    <property type="match status" value="1"/>
</dbReference>
<sequence length="289" mass="30665">MVETSDEWVASRTGIRQRYFCTEEETAAQLAADAANKALAQAGVAASDIGVCVAATFTPDHTTPSLACEVHEALHLPETALCFDVNAACTGFLVALETARCHLAAGDTTGQFALVIGAEKISRLLDFADRSTCVLFGDGAGAAVIRLAKEAPYATTFGARGDASILYANADGDDPFLHMDGRAVFRFAVQIIPQCLDALLAKTGLPMADIDHVVCHQANSRIIDHVIKQRGDDPARYYQNMQRYGNTSAASIPLALDELFESGALRRGQTVACIGFGAGLTWGGILLRV</sequence>
<dbReference type="InterPro" id="IPR013747">
    <property type="entry name" value="ACP_syn_III_C"/>
</dbReference>
<feature type="domain" description="Beta-ketoacyl-[acyl-carrier-protein] synthase III C-terminal" evidence="8">
    <location>
        <begin position="200"/>
        <end position="288"/>
    </location>
</feature>
<dbReference type="InterPro" id="IPR013751">
    <property type="entry name" value="ACP_syn_III_N"/>
</dbReference>
<keyword evidence="10" id="KW-0012">Acyltransferase</keyword>
<protein>
    <submittedName>
        <fullName evidence="10">3-oxoacyl-[acyl-carrier-protein] synthase 3</fullName>
        <ecNumber evidence="10">2.3.1.180</ecNumber>
    </submittedName>
</protein>
<dbReference type="NCBIfam" id="TIGR00747">
    <property type="entry name" value="fabH"/>
    <property type="match status" value="1"/>
</dbReference>
<evidence type="ECO:0000256" key="7">
    <source>
        <dbReference type="ARBA" id="ARBA00023160"/>
    </source>
</evidence>
<comment type="similarity">
    <text evidence="2">Belongs to the thiolase-like superfamily. FabH family.</text>
</comment>
<dbReference type="Pfam" id="PF08541">
    <property type="entry name" value="ACP_syn_III_C"/>
    <property type="match status" value="1"/>
</dbReference>
<dbReference type="CDD" id="cd00830">
    <property type="entry name" value="KAS_III"/>
    <property type="match status" value="1"/>
</dbReference>
<organism evidence="10">
    <name type="scientific">bioreactor metagenome</name>
    <dbReference type="NCBI Taxonomy" id="1076179"/>
    <lineage>
        <taxon>unclassified sequences</taxon>
        <taxon>metagenomes</taxon>
        <taxon>ecological metagenomes</taxon>
    </lineage>
</organism>
<dbReference type="GO" id="GO:0006633">
    <property type="term" value="P:fatty acid biosynthetic process"/>
    <property type="evidence" value="ECO:0007669"/>
    <property type="project" value="UniProtKB-KW"/>
</dbReference>
<dbReference type="GO" id="GO:0033818">
    <property type="term" value="F:beta-ketoacyl-acyl-carrier-protein synthase III activity"/>
    <property type="evidence" value="ECO:0007669"/>
    <property type="project" value="UniProtKB-EC"/>
</dbReference>
<dbReference type="InterPro" id="IPR004655">
    <property type="entry name" value="FabH"/>
</dbReference>
<reference evidence="10" key="1">
    <citation type="submission" date="2019-08" db="EMBL/GenBank/DDBJ databases">
        <authorList>
            <person name="Kucharzyk K."/>
            <person name="Murdoch R.W."/>
            <person name="Higgins S."/>
            <person name="Loffler F."/>
        </authorList>
    </citation>
    <scope>NUCLEOTIDE SEQUENCE</scope>
</reference>
<evidence type="ECO:0000256" key="3">
    <source>
        <dbReference type="ARBA" id="ARBA00022516"/>
    </source>
</evidence>
<gene>
    <name evidence="10" type="primary">fabH_54</name>
    <name evidence="10" type="ORF">SDC9_106941</name>
</gene>
<dbReference type="EMBL" id="VSSQ01017624">
    <property type="protein sequence ID" value="MPM60094.1"/>
    <property type="molecule type" value="Genomic_DNA"/>
</dbReference>
<keyword evidence="6" id="KW-0443">Lipid metabolism</keyword>
<dbReference type="EC" id="2.3.1.180" evidence="10"/>
<evidence type="ECO:0000256" key="5">
    <source>
        <dbReference type="ARBA" id="ARBA00022832"/>
    </source>
</evidence>
<dbReference type="AlphaFoldDB" id="A0A645BEF3"/>
<evidence type="ECO:0000256" key="6">
    <source>
        <dbReference type="ARBA" id="ARBA00023098"/>
    </source>
</evidence>
<comment type="pathway">
    <text evidence="1">Lipid metabolism.</text>
</comment>
<dbReference type="NCBIfam" id="NF006829">
    <property type="entry name" value="PRK09352.1"/>
    <property type="match status" value="1"/>
</dbReference>
<name>A0A645BEF3_9ZZZZ</name>
<dbReference type="SUPFAM" id="SSF53901">
    <property type="entry name" value="Thiolase-like"/>
    <property type="match status" value="1"/>
</dbReference>
<evidence type="ECO:0000259" key="9">
    <source>
        <dbReference type="Pfam" id="PF08545"/>
    </source>
</evidence>
<dbReference type="Pfam" id="PF08545">
    <property type="entry name" value="ACP_syn_III"/>
    <property type="match status" value="1"/>
</dbReference>
<evidence type="ECO:0000313" key="10">
    <source>
        <dbReference type="EMBL" id="MPM60094.1"/>
    </source>
</evidence>
<accession>A0A645BEF3</accession>
<dbReference type="InterPro" id="IPR016039">
    <property type="entry name" value="Thiolase-like"/>
</dbReference>
<comment type="caution">
    <text evidence="10">The sequence shown here is derived from an EMBL/GenBank/DDBJ whole genome shotgun (WGS) entry which is preliminary data.</text>
</comment>
<keyword evidence="3" id="KW-0444">Lipid biosynthesis</keyword>
<evidence type="ECO:0000256" key="4">
    <source>
        <dbReference type="ARBA" id="ARBA00022679"/>
    </source>
</evidence>
<evidence type="ECO:0000259" key="8">
    <source>
        <dbReference type="Pfam" id="PF08541"/>
    </source>
</evidence>
<dbReference type="GO" id="GO:0004315">
    <property type="term" value="F:3-oxoacyl-[acyl-carrier-protein] synthase activity"/>
    <property type="evidence" value="ECO:0007669"/>
    <property type="project" value="InterPro"/>
</dbReference>
<dbReference type="Gene3D" id="3.40.47.10">
    <property type="match status" value="1"/>
</dbReference>
<keyword evidence="7" id="KW-0275">Fatty acid biosynthesis</keyword>
<evidence type="ECO:0000256" key="1">
    <source>
        <dbReference type="ARBA" id="ARBA00005189"/>
    </source>
</evidence>
<keyword evidence="4 10" id="KW-0808">Transferase</keyword>
<proteinExistence type="inferred from homology"/>
<dbReference type="PANTHER" id="PTHR43091:SF1">
    <property type="entry name" value="BETA-KETOACYL-[ACYL-CARRIER-PROTEIN] SYNTHASE III, CHLOROPLASTIC"/>
    <property type="match status" value="1"/>
</dbReference>
<feature type="domain" description="Beta-ketoacyl-[acyl-carrier-protein] synthase III N-terminal" evidence="9">
    <location>
        <begin position="83"/>
        <end position="149"/>
    </location>
</feature>
<evidence type="ECO:0000256" key="2">
    <source>
        <dbReference type="ARBA" id="ARBA00008642"/>
    </source>
</evidence>